<dbReference type="RefSeq" id="WP_013683912.1">
    <property type="nucleotide sequence ID" value="NC_015320.1"/>
</dbReference>
<gene>
    <name evidence="2" type="ordered locus">Arcve_1243</name>
</gene>
<dbReference type="Pfam" id="PF12837">
    <property type="entry name" value="Fer4_6"/>
    <property type="match status" value="1"/>
</dbReference>
<evidence type="ECO:0000259" key="1">
    <source>
        <dbReference type="PROSITE" id="PS51379"/>
    </source>
</evidence>
<evidence type="ECO:0000313" key="2">
    <source>
        <dbReference type="EMBL" id="AEA47250.1"/>
    </source>
</evidence>
<protein>
    <submittedName>
        <fullName evidence="2">4Fe-4S ferredoxin iron-sulfur binding domain-containing protein</fullName>
    </submittedName>
</protein>
<proteinExistence type="predicted"/>
<name>F2KMX4_ARCVS</name>
<dbReference type="Gene3D" id="3.30.70.20">
    <property type="match status" value="1"/>
</dbReference>
<feature type="domain" description="4Fe-4S ferredoxin-type" evidence="1">
    <location>
        <begin position="26"/>
        <end position="54"/>
    </location>
</feature>
<dbReference type="KEGG" id="ave:Arcve_1243"/>
<keyword evidence="3" id="KW-1185">Reference proteome</keyword>
<dbReference type="InterPro" id="IPR017900">
    <property type="entry name" value="4Fe4S_Fe_S_CS"/>
</dbReference>
<dbReference type="GO" id="GO:0016491">
    <property type="term" value="F:oxidoreductase activity"/>
    <property type="evidence" value="ECO:0007669"/>
    <property type="project" value="UniProtKB-ARBA"/>
</dbReference>
<dbReference type="InterPro" id="IPR017896">
    <property type="entry name" value="4Fe4S_Fe-S-bd"/>
</dbReference>
<evidence type="ECO:0000313" key="3">
    <source>
        <dbReference type="Proteomes" id="UP000008136"/>
    </source>
</evidence>
<dbReference type="PROSITE" id="PS00198">
    <property type="entry name" value="4FE4S_FER_1"/>
    <property type="match status" value="1"/>
</dbReference>
<dbReference type="SUPFAM" id="SSF54862">
    <property type="entry name" value="4Fe-4S ferredoxins"/>
    <property type="match status" value="1"/>
</dbReference>
<dbReference type="GeneID" id="32167181"/>
<dbReference type="EMBL" id="CP002588">
    <property type="protein sequence ID" value="AEA47250.1"/>
    <property type="molecule type" value="Genomic_DNA"/>
</dbReference>
<dbReference type="STRING" id="693661.Arcve_1243"/>
<accession>F2KMX4</accession>
<reference evidence="2 3" key="1">
    <citation type="submission" date="2011-03" db="EMBL/GenBank/DDBJ databases">
        <title>The complete genome of Archaeoglobus veneficus SNP6.</title>
        <authorList>
            <consortium name="US DOE Joint Genome Institute (JGI-PGF)"/>
            <person name="Lucas S."/>
            <person name="Copeland A."/>
            <person name="Lapidus A."/>
            <person name="Bruce D."/>
            <person name="Goodwin L."/>
            <person name="Pitluck S."/>
            <person name="Kyrpides N."/>
            <person name="Mavromatis K."/>
            <person name="Pagani I."/>
            <person name="Ivanova N."/>
            <person name="Mikhailova N."/>
            <person name="Lu M."/>
            <person name="Detter J.C."/>
            <person name="Tapia R."/>
            <person name="Han C."/>
            <person name="Land M."/>
            <person name="Hauser L."/>
            <person name="Markowitz V."/>
            <person name="Cheng J.-F."/>
            <person name="Hugenholtz P."/>
            <person name="Woyke T."/>
            <person name="Wu D."/>
            <person name="Spring S."/>
            <person name="Brambilla E."/>
            <person name="Klenk H.-P."/>
            <person name="Eisen J.A."/>
        </authorList>
    </citation>
    <scope>NUCLEOTIDE SEQUENCE [LARGE SCALE GENOMIC DNA]</scope>
    <source>
        <strain>SNP6</strain>
    </source>
</reference>
<dbReference type="Proteomes" id="UP000008136">
    <property type="component" value="Chromosome"/>
</dbReference>
<dbReference type="OrthoDB" id="2837at2157"/>
<dbReference type="PROSITE" id="PS51379">
    <property type="entry name" value="4FE4S_FER_2"/>
    <property type="match status" value="1"/>
</dbReference>
<dbReference type="eggNOG" id="arCOG00959">
    <property type="taxonomic scope" value="Archaea"/>
</dbReference>
<dbReference type="AlphaFoldDB" id="F2KMX4"/>
<dbReference type="HOGENOM" id="CLU_139698_11_2_2"/>
<organism evidence="2 3">
    <name type="scientific">Archaeoglobus veneficus (strain DSM 11195 / SNP6)</name>
    <dbReference type="NCBI Taxonomy" id="693661"/>
    <lineage>
        <taxon>Archaea</taxon>
        <taxon>Methanobacteriati</taxon>
        <taxon>Methanobacteriota</taxon>
        <taxon>Archaeoglobi</taxon>
        <taxon>Archaeoglobales</taxon>
        <taxon>Archaeoglobaceae</taxon>
        <taxon>Archaeoglobus</taxon>
    </lineage>
</organism>
<sequence>MIAILGCQGCGMCSGFCDALIFENGKVVRIDYEKCTLCLDCVNLCPHGALIFVD</sequence>